<dbReference type="Gene3D" id="3.20.20.220">
    <property type="match status" value="1"/>
</dbReference>
<proteinExistence type="inferred from homology"/>
<organism evidence="7 8">
    <name type="scientific">Deinococcus cellulosilyticus (strain DSM 18568 / NBRC 106333 / KACC 11606 / 5516J-15)</name>
    <dbReference type="NCBI Taxonomy" id="1223518"/>
    <lineage>
        <taxon>Bacteria</taxon>
        <taxon>Thermotogati</taxon>
        <taxon>Deinococcota</taxon>
        <taxon>Deinococci</taxon>
        <taxon>Deinococcales</taxon>
        <taxon>Deinococcaceae</taxon>
        <taxon>Deinococcus</taxon>
    </lineage>
</organism>
<reference evidence="7 8" key="1">
    <citation type="submission" date="2019-07" db="EMBL/GenBank/DDBJ databases">
        <title>Whole genome shotgun sequence of Deinococcus cellulosilyticus NBRC 106333.</title>
        <authorList>
            <person name="Hosoyama A."/>
            <person name="Uohara A."/>
            <person name="Ohji S."/>
            <person name="Ichikawa N."/>
        </authorList>
    </citation>
    <scope>NUCLEOTIDE SEQUENCE [LARGE SCALE GENOMIC DNA]</scope>
    <source>
        <strain evidence="7 8">NBRC 106333</strain>
    </source>
</reference>
<gene>
    <name evidence="7" type="ORF">DC3_53960</name>
</gene>
<evidence type="ECO:0000256" key="5">
    <source>
        <dbReference type="ARBA" id="ARBA00023002"/>
    </source>
</evidence>
<name>A0A511NBM1_DEIC1</name>
<dbReference type="SUPFAM" id="SSF51730">
    <property type="entry name" value="FAD-linked oxidoreductase"/>
    <property type="match status" value="1"/>
</dbReference>
<evidence type="ECO:0000313" key="7">
    <source>
        <dbReference type="EMBL" id="GEM49761.1"/>
    </source>
</evidence>
<comment type="caution">
    <text evidence="7">The sequence shown here is derived from an EMBL/GenBank/DDBJ whole genome shotgun (WGS) entry which is preliminary data.</text>
</comment>
<evidence type="ECO:0000256" key="6">
    <source>
        <dbReference type="RuleBase" id="RU003862"/>
    </source>
</evidence>
<evidence type="ECO:0000313" key="8">
    <source>
        <dbReference type="Proteomes" id="UP000321306"/>
    </source>
</evidence>
<evidence type="ECO:0000256" key="3">
    <source>
        <dbReference type="ARBA" id="ARBA00022630"/>
    </source>
</evidence>
<keyword evidence="8" id="KW-1185">Reference proteome</keyword>
<dbReference type="UniPathway" id="UPA00193"/>
<keyword evidence="3 6" id="KW-0285">Flavoprotein</keyword>
<protein>
    <recommendedName>
        <fullName evidence="6">Methylenetetrahydrofolate reductase</fullName>
    </recommendedName>
</protein>
<keyword evidence="5 6" id="KW-0560">Oxidoreductase</keyword>
<comment type="cofactor">
    <cofactor evidence="1 6">
        <name>FAD</name>
        <dbReference type="ChEBI" id="CHEBI:57692"/>
    </cofactor>
</comment>
<accession>A0A511NBM1</accession>
<evidence type="ECO:0000256" key="1">
    <source>
        <dbReference type="ARBA" id="ARBA00001974"/>
    </source>
</evidence>
<dbReference type="GO" id="GO:0006555">
    <property type="term" value="P:methionine metabolic process"/>
    <property type="evidence" value="ECO:0007669"/>
    <property type="project" value="InterPro"/>
</dbReference>
<comment type="similarity">
    <text evidence="6">Belongs to the methylenetetrahydrofolate reductase family.</text>
</comment>
<evidence type="ECO:0000256" key="2">
    <source>
        <dbReference type="ARBA" id="ARBA00004777"/>
    </source>
</evidence>
<dbReference type="AlphaFoldDB" id="A0A511NBM1"/>
<sequence length="288" mass="33575">MQAGDLPEFEPFRAVLPHRGLDFSLENRSGVSTLWSMRIAVELVPKTFEHLQEELSYIQQHLPRVDTINLPDLMRYDIRSWQACRPVQQILPSNSAIPHFRSIDLNVKKPLPFADQLLESGVREVIVVTGDPPTDMSRKVYPTSCIDAIRKFKRELPEIKVYAGLDPYRSSLRSELEYLERKQEAGAEGFFTQPYFDLRLMGVFQEMFEQSECRDLPIFWGVTSVVGERSRRYWETRNRAIFPKDFQPTLDWNRAFVSQALHWVEENRGNIYFMPIRVGIADYLSGLL</sequence>
<evidence type="ECO:0000256" key="4">
    <source>
        <dbReference type="ARBA" id="ARBA00022827"/>
    </source>
</evidence>
<dbReference type="GO" id="GO:0035999">
    <property type="term" value="P:tetrahydrofolate interconversion"/>
    <property type="evidence" value="ECO:0007669"/>
    <property type="project" value="UniProtKB-UniPathway"/>
</dbReference>
<dbReference type="GO" id="GO:0004489">
    <property type="term" value="F:methylenetetrahydrofolate reductase [NAD(P)H] activity"/>
    <property type="evidence" value="ECO:0007669"/>
    <property type="project" value="InterPro"/>
</dbReference>
<dbReference type="InterPro" id="IPR003171">
    <property type="entry name" value="Mehydrof_redctse-like"/>
</dbReference>
<dbReference type="EMBL" id="BJXB01000042">
    <property type="protein sequence ID" value="GEM49761.1"/>
    <property type="molecule type" value="Genomic_DNA"/>
</dbReference>
<dbReference type="Proteomes" id="UP000321306">
    <property type="component" value="Unassembled WGS sequence"/>
</dbReference>
<keyword evidence="4 6" id="KW-0274">FAD</keyword>
<comment type="pathway">
    <text evidence="2 6">One-carbon metabolism; tetrahydrofolate interconversion.</text>
</comment>
<dbReference type="InterPro" id="IPR029041">
    <property type="entry name" value="FAD-linked_oxidoreductase-like"/>
</dbReference>
<dbReference type="Pfam" id="PF02219">
    <property type="entry name" value="MTHFR"/>
    <property type="match status" value="1"/>
</dbReference>